<name>A0A1F4VCY5_UNCKA</name>
<evidence type="ECO:0000313" key="3">
    <source>
        <dbReference type="EMBL" id="OGC55112.1"/>
    </source>
</evidence>
<proteinExistence type="predicted"/>
<comment type="caution">
    <text evidence="3">The sequence shown here is derived from an EMBL/GenBank/DDBJ whole genome shotgun (WGS) entry which is preliminary data.</text>
</comment>
<evidence type="ECO:0000256" key="1">
    <source>
        <dbReference type="SAM" id="MobiDB-lite"/>
    </source>
</evidence>
<keyword evidence="2" id="KW-0812">Transmembrane</keyword>
<dbReference type="Proteomes" id="UP000176504">
    <property type="component" value="Unassembled WGS sequence"/>
</dbReference>
<evidence type="ECO:0000256" key="2">
    <source>
        <dbReference type="SAM" id="Phobius"/>
    </source>
</evidence>
<protein>
    <submittedName>
        <fullName evidence="3">Uncharacterized protein</fullName>
    </submittedName>
</protein>
<evidence type="ECO:0000313" key="4">
    <source>
        <dbReference type="Proteomes" id="UP000176504"/>
    </source>
</evidence>
<feature type="transmembrane region" description="Helical" evidence="2">
    <location>
        <begin position="6"/>
        <end position="25"/>
    </location>
</feature>
<gene>
    <name evidence="3" type="ORF">A3A78_03995</name>
</gene>
<keyword evidence="2" id="KW-1133">Transmembrane helix</keyword>
<organism evidence="3 4">
    <name type="scientific">candidate division WWE3 bacterium RIFCSPLOWO2_01_FULL_41_18</name>
    <dbReference type="NCBI Taxonomy" id="1802625"/>
    <lineage>
        <taxon>Bacteria</taxon>
        <taxon>Katanobacteria</taxon>
    </lineage>
</organism>
<dbReference type="EMBL" id="MEVI01000003">
    <property type="protein sequence ID" value="OGC55112.1"/>
    <property type="molecule type" value="Genomic_DNA"/>
</dbReference>
<dbReference type="AlphaFoldDB" id="A0A1F4VCY5"/>
<keyword evidence="2" id="KW-0472">Membrane</keyword>
<feature type="region of interest" description="Disordered" evidence="1">
    <location>
        <begin position="37"/>
        <end position="56"/>
    </location>
</feature>
<reference evidence="3 4" key="1">
    <citation type="journal article" date="2016" name="Nat. Commun.">
        <title>Thousands of microbial genomes shed light on interconnected biogeochemical processes in an aquifer system.</title>
        <authorList>
            <person name="Anantharaman K."/>
            <person name="Brown C.T."/>
            <person name="Hug L.A."/>
            <person name="Sharon I."/>
            <person name="Castelle C.J."/>
            <person name="Probst A.J."/>
            <person name="Thomas B.C."/>
            <person name="Singh A."/>
            <person name="Wilkins M.J."/>
            <person name="Karaoz U."/>
            <person name="Brodie E.L."/>
            <person name="Williams K.H."/>
            <person name="Hubbard S.S."/>
            <person name="Banfield J.F."/>
        </authorList>
    </citation>
    <scope>NUCLEOTIDE SEQUENCE [LARGE SCALE GENOMIC DNA]</scope>
</reference>
<dbReference type="Gene3D" id="2.40.360.20">
    <property type="match status" value="1"/>
</dbReference>
<sequence>MNQKYIVVVVITLILLGGVGGWFLLNSEKPLKEKLQITSTQTPTPEVSVMEKPDEESANKASKIVIPKADSLNYDPVINPSDFVSKVDNKYFSLEPGKTLVYEGVEDGEPVRQEVTVTNEAKEILGVKVVVVRDKVFIDSELAEDTKDWYAQDKDGNVWYFGEDTAEYDEGKVVSRAGSWEAGVKGAKPGVIMTVDPKVGDSWRQEYFKGEAEDAAEVLSVNETVKVKAGTFKNCVKTKDWNALEPNISENKYYCAGNVVLSVGVQGSSDKVELVTSSIK</sequence>
<accession>A0A1F4VCY5</accession>